<dbReference type="OrthoDB" id="6513042at2759"/>
<dbReference type="EMBL" id="CAJOBA010040105">
    <property type="protein sequence ID" value="CAF4089132.1"/>
    <property type="molecule type" value="Genomic_DNA"/>
</dbReference>
<dbReference type="InterPro" id="IPR007855">
    <property type="entry name" value="RDRP"/>
</dbReference>
<organism evidence="4 7">
    <name type="scientific">Didymodactylos carnosus</name>
    <dbReference type="NCBI Taxonomy" id="1234261"/>
    <lineage>
        <taxon>Eukaryota</taxon>
        <taxon>Metazoa</taxon>
        <taxon>Spiralia</taxon>
        <taxon>Gnathifera</taxon>
        <taxon>Rotifera</taxon>
        <taxon>Eurotatoria</taxon>
        <taxon>Bdelloidea</taxon>
        <taxon>Philodinida</taxon>
        <taxon>Philodinidae</taxon>
        <taxon>Didymodactylos</taxon>
    </lineage>
</organism>
<dbReference type="EMBL" id="CAJNOQ010018403">
    <property type="protein sequence ID" value="CAF1427598.1"/>
    <property type="molecule type" value="Genomic_DNA"/>
</dbReference>
<evidence type="ECO:0000313" key="7">
    <source>
        <dbReference type="Proteomes" id="UP000663829"/>
    </source>
</evidence>
<dbReference type="GO" id="GO:0030422">
    <property type="term" value="P:siRNA processing"/>
    <property type="evidence" value="ECO:0007669"/>
    <property type="project" value="TreeGrafter"/>
</dbReference>
<keyword evidence="1" id="KW-0696">RNA-directed RNA polymerase</keyword>
<proteinExistence type="inferred from homology"/>
<evidence type="ECO:0000313" key="4">
    <source>
        <dbReference type="EMBL" id="CAF1427598.1"/>
    </source>
</evidence>
<comment type="similarity">
    <text evidence="1">Belongs to the RdRP family.</text>
</comment>
<comment type="catalytic activity">
    <reaction evidence="1">
        <text>RNA(n) + a ribonucleoside 5'-triphosphate = RNA(n+1) + diphosphate</text>
        <dbReference type="Rhea" id="RHEA:21248"/>
        <dbReference type="Rhea" id="RHEA-COMP:14527"/>
        <dbReference type="Rhea" id="RHEA-COMP:17342"/>
        <dbReference type="ChEBI" id="CHEBI:33019"/>
        <dbReference type="ChEBI" id="CHEBI:61557"/>
        <dbReference type="ChEBI" id="CHEBI:140395"/>
        <dbReference type="EC" id="2.7.7.48"/>
    </reaction>
</comment>
<accession>A0A815N2J0</accession>
<dbReference type="Pfam" id="PF05183">
    <property type="entry name" value="RdRP"/>
    <property type="match status" value="2"/>
</dbReference>
<sequence length="654" mass="75142">MISNKMGDHSEACQLQGRYRATETATAAPYTGNGSGKAGLYGDKEFCSQLARCNDVMLVFANKSECQIFKNYFGEEKKCERITTILHKRNTSFELCSSSHKSLYSMEMLYSLGFIFEDKYNFSTKLQQSMNDLTSRCDNTFYQLTLNAYKELKQDHCLDLTKIFNEEKFKEIQNELLLDNDQQQQQQQEPIYYQVGHLCVTPMRILVLPMETIMGHRILRRKDFGGKENFIIVDFKDEQVEKYLNDSENLKSYYRDHILKRGIDLCLKKYFLIGASNSQIKDKSFWFYQCQSNDDIALLLQRLAEFQKITNLGTYVSRVGLWFTKTKPTEIKLEFYPDPDEFNTRVKQSKHCVTLIDDIIHDTYNFTDGNGLISRGLAQLIESKNLFEKKSSSAPSAYQIRIAGCKGLVIIDPQSTLNEFYIKVRKSMYKVDSDDGTLDICENGFSAPVPTSLNNQIIILLSDLGVPDDTFFDIQQQYFQRLQASSNEEYQIMSLDDIKKNKYPLPENECRYMFGCSLDSPLKPNQCFIRYEILDKGQPTNEFRCVTGKVIITKNPCPYAGDMIVLEAVDLPELYCQTNVIVFPVVGTRPHFNECGGSDLDGDCYWAYWGSKFKIEPDVPPLKYTSAEKSIHPTIINAYDVISYVIALFGASSY</sequence>
<dbReference type="EMBL" id="CAJNOK010018543">
    <property type="protein sequence ID" value="CAF1284234.1"/>
    <property type="molecule type" value="Genomic_DNA"/>
</dbReference>
<evidence type="ECO:0000256" key="1">
    <source>
        <dbReference type="RuleBase" id="RU363098"/>
    </source>
</evidence>
<name>A0A815N2J0_9BILA</name>
<keyword evidence="1" id="KW-0548">Nucleotidyltransferase</keyword>
<feature type="non-terminal residue" evidence="4">
    <location>
        <position position="1"/>
    </location>
</feature>
<keyword evidence="1" id="KW-0694">RNA-binding</keyword>
<evidence type="ECO:0000259" key="2">
    <source>
        <dbReference type="Pfam" id="PF05183"/>
    </source>
</evidence>
<feature type="domain" description="RDRP core" evidence="2">
    <location>
        <begin position="200"/>
        <end position="493"/>
    </location>
</feature>
<feature type="domain" description="RDRP core" evidence="2">
    <location>
        <begin position="500"/>
        <end position="630"/>
    </location>
</feature>
<dbReference type="GO" id="GO:0003968">
    <property type="term" value="F:RNA-directed RNA polymerase activity"/>
    <property type="evidence" value="ECO:0007669"/>
    <property type="project" value="UniProtKB-KW"/>
</dbReference>
<gene>
    <name evidence="4" type="ORF">GPM918_LOCUS33892</name>
    <name evidence="3" type="ORF">OVA965_LOCUS27789</name>
    <name evidence="6" type="ORF">SRO942_LOCUS34587</name>
    <name evidence="5" type="ORF">TMI583_LOCUS28535</name>
</gene>
<dbReference type="Proteomes" id="UP000682733">
    <property type="component" value="Unassembled WGS sequence"/>
</dbReference>
<keyword evidence="7" id="KW-1185">Reference proteome</keyword>
<dbReference type="PANTHER" id="PTHR23079">
    <property type="entry name" value="RNA-DEPENDENT RNA POLYMERASE"/>
    <property type="match status" value="1"/>
</dbReference>
<evidence type="ECO:0000313" key="6">
    <source>
        <dbReference type="EMBL" id="CAF4307589.1"/>
    </source>
</evidence>
<dbReference type="AlphaFoldDB" id="A0A815N2J0"/>
<dbReference type="GO" id="GO:0003723">
    <property type="term" value="F:RNA binding"/>
    <property type="evidence" value="ECO:0007669"/>
    <property type="project" value="UniProtKB-KW"/>
</dbReference>
<keyword evidence="1" id="KW-0808">Transferase</keyword>
<dbReference type="InterPro" id="IPR057596">
    <property type="entry name" value="RDRP_core"/>
</dbReference>
<comment type="caution">
    <text evidence="4">The sequence shown here is derived from an EMBL/GenBank/DDBJ whole genome shotgun (WGS) entry which is preliminary data.</text>
</comment>
<evidence type="ECO:0000313" key="5">
    <source>
        <dbReference type="EMBL" id="CAF4089132.1"/>
    </source>
</evidence>
<dbReference type="Proteomes" id="UP000677228">
    <property type="component" value="Unassembled WGS sequence"/>
</dbReference>
<protein>
    <recommendedName>
        <fullName evidence="1">RNA-dependent RNA polymerase</fullName>
        <ecNumber evidence="1">2.7.7.48</ecNumber>
    </recommendedName>
</protein>
<dbReference type="GO" id="GO:0031380">
    <property type="term" value="C:nuclear RNA-directed RNA polymerase complex"/>
    <property type="evidence" value="ECO:0007669"/>
    <property type="project" value="TreeGrafter"/>
</dbReference>
<reference evidence="4" key="1">
    <citation type="submission" date="2021-02" db="EMBL/GenBank/DDBJ databases">
        <authorList>
            <person name="Nowell W R."/>
        </authorList>
    </citation>
    <scope>NUCLEOTIDE SEQUENCE</scope>
</reference>
<dbReference type="EC" id="2.7.7.48" evidence="1"/>
<dbReference type="Proteomes" id="UP000681722">
    <property type="component" value="Unassembled WGS sequence"/>
</dbReference>
<evidence type="ECO:0000313" key="3">
    <source>
        <dbReference type="EMBL" id="CAF1284234.1"/>
    </source>
</evidence>
<dbReference type="EMBL" id="CAJOBC010083836">
    <property type="protein sequence ID" value="CAF4307589.1"/>
    <property type="molecule type" value="Genomic_DNA"/>
</dbReference>
<dbReference type="PANTHER" id="PTHR23079:SF55">
    <property type="entry name" value="RNA-DIRECTED RNA POLYMERASE"/>
    <property type="match status" value="1"/>
</dbReference>
<dbReference type="Proteomes" id="UP000663829">
    <property type="component" value="Unassembled WGS sequence"/>
</dbReference>